<protein>
    <submittedName>
        <fullName evidence="2">Uncharacterized protein</fullName>
    </submittedName>
</protein>
<evidence type="ECO:0000256" key="1">
    <source>
        <dbReference type="SAM" id="Phobius"/>
    </source>
</evidence>
<gene>
    <name evidence="2" type="ORF">SNEC2469_LOCUS33346</name>
</gene>
<dbReference type="EMBL" id="CAJNJA010087535">
    <property type="protein sequence ID" value="CAE7938947.1"/>
    <property type="molecule type" value="Genomic_DNA"/>
</dbReference>
<proteinExistence type="predicted"/>
<accession>A0A813C8R6</accession>
<keyword evidence="1" id="KW-0812">Transmembrane</keyword>
<organism evidence="2 3">
    <name type="scientific">Symbiodinium necroappetens</name>
    <dbReference type="NCBI Taxonomy" id="1628268"/>
    <lineage>
        <taxon>Eukaryota</taxon>
        <taxon>Sar</taxon>
        <taxon>Alveolata</taxon>
        <taxon>Dinophyceae</taxon>
        <taxon>Suessiales</taxon>
        <taxon>Symbiodiniaceae</taxon>
        <taxon>Symbiodinium</taxon>
    </lineage>
</organism>
<name>A0A813C8R6_9DINO</name>
<dbReference type="Proteomes" id="UP000601435">
    <property type="component" value="Unassembled WGS sequence"/>
</dbReference>
<keyword evidence="1" id="KW-1133">Transmembrane helix</keyword>
<keyword evidence="3" id="KW-1185">Reference proteome</keyword>
<reference evidence="2" key="1">
    <citation type="submission" date="2021-02" db="EMBL/GenBank/DDBJ databases">
        <authorList>
            <person name="Dougan E. K."/>
            <person name="Rhodes N."/>
            <person name="Thang M."/>
            <person name="Chan C."/>
        </authorList>
    </citation>
    <scope>NUCLEOTIDE SEQUENCE</scope>
</reference>
<evidence type="ECO:0000313" key="3">
    <source>
        <dbReference type="Proteomes" id="UP000601435"/>
    </source>
</evidence>
<feature type="transmembrane region" description="Helical" evidence="1">
    <location>
        <begin position="15"/>
        <end position="37"/>
    </location>
</feature>
<evidence type="ECO:0000313" key="2">
    <source>
        <dbReference type="EMBL" id="CAE7938947.1"/>
    </source>
</evidence>
<comment type="caution">
    <text evidence="2">The sequence shown here is derived from an EMBL/GenBank/DDBJ whole genome shotgun (WGS) entry which is preliminary data.</text>
</comment>
<feature type="non-terminal residue" evidence="2">
    <location>
        <position position="1"/>
    </location>
</feature>
<dbReference type="AlphaFoldDB" id="A0A813C8R6"/>
<keyword evidence="1" id="KW-0472">Membrane</keyword>
<sequence length="67" mass="7396">DCLILLEPTIAYVTVFYLSHGDLSVLYVFLLRFVFLVDTHIGEYAAKPGGPAELLPLLDCLGTNILK</sequence>